<organism evidence="1 2">
    <name type="scientific">Blautia liquoris</name>
    <dbReference type="NCBI Taxonomy" id="2779518"/>
    <lineage>
        <taxon>Bacteria</taxon>
        <taxon>Bacillati</taxon>
        <taxon>Bacillota</taxon>
        <taxon>Clostridia</taxon>
        <taxon>Lachnospirales</taxon>
        <taxon>Lachnospiraceae</taxon>
        <taxon>Blautia</taxon>
    </lineage>
</organism>
<accession>A0A7M2RGT6</accession>
<reference evidence="1 2" key="1">
    <citation type="submission" date="2020-10" db="EMBL/GenBank/DDBJ databases">
        <title>Blautia liquoris sp.nov., isolated from the mud in a fermentation cellar used for the production of Chinese strong-flavoured liquor.</title>
        <authorList>
            <person name="Lu L."/>
        </authorList>
    </citation>
    <scope>NUCLEOTIDE SEQUENCE [LARGE SCALE GENOMIC DNA]</scope>
    <source>
        <strain evidence="1 2">LZLJ-3</strain>
    </source>
</reference>
<keyword evidence="2" id="KW-1185">Reference proteome</keyword>
<dbReference type="Proteomes" id="UP000593601">
    <property type="component" value="Chromosome"/>
</dbReference>
<evidence type="ECO:0000313" key="2">
    <source>
        <dbReference type="Proteomes" id="UP000593601"/>
    </source>
</evidence>
<sequence>MEWSCRGKDICFYHQGKQLLTLIGKEKCKDELRKIGIGIYEWRRICVPTSQMEMEIHTAFIPDFYMIPGINYNGNGFGTFCEYTDDRYHGFPWKYGWHRASVPAMTQSQGRIAGLSVSTTLLGQPNDHSCMSMYKDGDYMVQKIIWPETEEPRQLHLYRFGTPFYTQMDKKACFVSYLVIETEAIPKMGYKKALEFAFLKEDSKRITSYSPKQIEKLGITFAKNLYTEEADGFCGFNIGLYYENGAWRKRSANKYEIGWCGQNALLANALLREAVCNPTDIEAKEIGFSVLDSWIRYAYLPIGVIHSYYDPGQIRYLEACNMGTAGIAYFEAYDLAKELGIKKESYKKTAYDICTFAIKHQKKNGAFAKCWKEDGSVAIEEGTVGAFLAMPLIEAYKRSRDASYLAAAVHALEHYYAELEEEGFTTAGALDIFSIDKESSIPLFKCAIMLYEVTREEKWLLRAENAAWYLSTWQYTCTEKFNQDTTLGQTGYDSYGGTLVSTVHEGMDSFALSYIPELYKLSKYTGKSIWTKRANAIWINGCQHLSDGTLVINGKERPAGSQDESYELSRQSVWGSCSEWLVAWPGAFRLDALAKCRNKIEEIGYD</sequence>
<dbReference type="RefSeq" id="WP_193735119.1">
    <property type="nucleotide sequence ID" value="NZ_CP063304.1"/>
</dbReference>
<name>A0A7M2RGT6_9FIRM</name>
<dbReference type="GO" id="GO:0005975">
    <property type="term" value="P:carbohydrate metabolic process"/>
    <property type="evidence" value="ECO:0007669"/>
    <property type="project" value="InterPro"/>
</dbReference>
<protein>
    <submittedName>
        <fullName evidence="1">Uncharacterized protein</fullName>
    </submittedName>
</protein>
<gene>
    <name evidence="1" type="ORF">INP51_12190</name>
</gene>
<dbReference type="InterPro" id="IPR008928">
    <property type="entry name" value="6-hairpin_glycosidase_sf"/>
</dbReference>
<evidence type="ECO:0000313" key="1">
    <source>
        <dbReference type="EMBL" id="QOV18757.1"/>
    </source>
</evidence>
<dbReference type="EMBL" id="CP063304">
    <property type="protein sequence ID" value="QOV18757.1"/>
    <property type="molecule type" value="Genomic_DNA"/>
</dbReference>
<dbReference type="AlphaFoldDB" id="A0A7M2RGT6"/>
<dbReference type="KEGG" id="bliq:INP51_12190"/>
<proteinExistence type="predicted"/>
<dbReference type="SUPFAM" id="SSF48208">
    <property type="entry name" value="Six-hairpin glycosidases"/>
    <property type="match status" value="1"/>
</dbReference>